<dbReference type="Pfam" id="PF03975">
    <property type="entry name" value="CheD"/>
    <property type="match status" value="1"/>
</dbReference>
<keyword evidence="2 3" id="KW-0378">Hydrolase</keyword>
<dbReference type="AlphaFoldDB" id="A0A9X1B471"/>
<evidence type="ECO:0000256" key="2">
    <source>
        <dbReference type="ARBA" id="ARBA00022801"/>
    </source>
</evidence>
<organism evidence="4 5">
    <name type="scientific">Lamprobacter modestohalophilus</name>
    <dbReference type="NCBI Taxonomy" id="1064514"/>
    <lineage>
        <taxon>Bacteria</taxon>
        <taxon>Pseudomonadati</taxon>
        <taxon>Pseudomonadota</taxon>
        <taxon>Gammaproteobacteria</taxon>
        <taxon>Chromatiales</taxon>
        <taxon>Chromatiaceae</taxon>
        <taxon>Lamprobacter</taxon>
    </lineage>
</organism>
<dbReference type="InterPro" id="IPR011324">
    <property type="entry name" value="Cytotoxic_necrot_fac-like_cat"/>
</dbReference>
<dbReference type="Gene3D" id="3.30.1330.200">
    <property type="match status" value="1"/>
</dbReference>
<keyword evidence="1 3" id="KW-0145">Chemotaxis</keyword>
<name>A0A9X1B471_9GAMM</name>
<dbReference type="InterPro" id="IPR005659">
    <property type="entry name" value="Chemorcpt_Glu_NH3ase_CheD"/>
</dbReference>
<dbReference type="EC" id="3.5.1.44" evidence="3"/>
<comment type="catalytic activity">
    <reaction evidence="3">
        <text>L-glutaminyl-[protein] + H2O = L-glutamyl-[protein] + NH4(+)</text>
        <dbReference type="Rhea" id="RHEA:16441"/>
        <dbReference type="Rhea" id="RHEA-COMP:10207"/>
        <dbReference type="Rhea" id="RHEA-COMP:10208"/>
        <dbReference type="ChEBI" id="CHEBI:15377"/>
        <dbReference type="ChEBI" id="CHEBI:28938"/>
        <dbReference type="ChEBI" id="CHEBI:29973"/>
        <dbReference type="ChEBI" id="CHEBI:30011"/>
        <dbReference type="EC" id="3.5.1.44"/>
    </reaction>
</comment>
<dbReference type="GO" id="GO:0006935">
    <property type="term" value="P:chemotaxis"/>
    <property type="evidence" value="ECO:0007669"/>
    <property type="project" value="UniProtKB-UniRule"/>
</dbReference>
<gene>
    <name evidence="3" type="primary">cheD</name>
    <name evidence="4" type="ORF">CKO42_11990</name>
</gene>
<evidence type="ECO:0000313" key="5">
    <source>
        <dbReference type="Proteomes" id="UP001138768"/>
    </source>
</evidence>
<dbReference type="InterPro" id="IPR038592">
    <property type="entry name" value="CheD-like_sf"/>
</dbReference>
<dbReference type="Proteomes" id="UP001138768">
    <property type="component" value="Unassembled WGS sequence"/>
</dbReference>
<keyword evidence="5" id="KW-1185">Reference proteome</keyword>
<proteinExistence type="inferred from homology"/>
<dbReference type="SUPFAM" id="SSF64438">
    <property type="entry name" value="CNF1/YfiH-like putative cysteine hydrolases"/>
    <property type="match status" value="1"/>
</dbReference>
<evidence type="ECO:0000256" key="3">
    <source>
        <dbReference type="HAMAP-Rule" id="MF_01440"/>
    </source>
</evidence>
<dbReference type="GO" id="GO:0050568">
    <property type="term" value="F:protein-glutamine glutaminase activity"/>
    <property type="evidence" value="ECO:0007669"/>
    <property type="project" value="UniProtKB-UniRule"/>
</dbReference>
<evidence type="ECO:0000256" key="1">
    <source>
        <dbReference type="ARBA" id="ARBA00022500"/>
    </source>
</evidence>
<sequence length="159" mass="17302">MERIYLLPGEYHVAQTPCELATLLGSCVGVCLRHIDKPYAAMNHFLLARARPEDIDIGRYGDRATAAIISLMRRLDPTEGVLRAQLFGGAQVIDSLVPKSDIGLANIAVARQILAAHHIPIEAEDVGGTRGRRISFDTATGQIRVQMLQTAAEFVAANR</sequence>
<comment type="similarity">
    <text evidence="3">Belongs to the CheD family.</text>
</comment>
<dbReference type="PANTHER" id="PTHR35147:SF1">
    <property type="entry name" value="CHEMORECEPTOR GLUTAMINE DEAMIDASE CHED-RELATED"/>
    <property type="match status" value="1"/>
</dbReference>
<protein>
    <recommendedName>
        <fullName evidence="3">Probable chemoreceptor glutamine deamidase CheD</fullName>
        <ecNumber evidence="3">3.5.1.44</ecNumber>
    </recommendedName>
</protein>
<accession>A0A9X1B471</accession>
<comment type="function">
    <text evidence="3">Probably deamidates glutamine residues to glutamate on methyl-accepting chemotaxis receptors (MCPs), playing an important role in chemotaxis.</text>
</comment>
<evidence type="ECO:0000313" key="4">
    <source>
        <dbReference type="EMBL" id="MBK1619140.1"/>
    </source>
</evidence>
<reference evidence="4 5" key="1">
    <citation type="journal article" date="2020" name="Microorganisms">
        <title>Osmotic Adaptation and Compatible Solute Biosynthesis of Phototrophic Bacteria as Revealed from Genome Analyses.</title>
        <authorList>
            <person name="Imhoff J.F."/>
            <person name="Rahn T."/>
            <person name="Kunzel S."/>
            <person name="Keller A."/>
            <person name="Neulinger S.C."/>
        </authorList>
    </citation>
    <scope>NUCLEOTIDE SEQUENCE [LARGE SCALE GENOMIC DNA]</scope>
    <source>
        <strain evidence="4 5">DSM 25653</strain>
    </source>
</reference>
<comment type="caution">
    <text evidence="4">The sequence shown here is derived from an EMBL/GenBank/DDBJ whole genome shotgun (WGS) entry which is preliminary data.</text>
</comment>
<dbReference type="RefSeq" id="WP_200244159.1">
    <property type="nucleotide sequence ID" value="NZ_NRRY01000018.1"/>
</dbReference>
<dbReference type="HAMAP" id="MF_01440">
    <property type="entry name" value="CheD"/>
    <property type="match status" value="1"/>
</dbReference>
<dbReference type="CDD" id="cd16352">
    <property type="entry name" value="CheD"/>
    <property type="match status" value="1"/>
</dbReference>
<dbReference type="EMBL" id="NRRY01000018">
    <property type="protein sequence ID" value="MBK1619140.1"/>
    <property type="molecule type" value="Genomic_DNA"/>
</dbReference>
<dbReference type="PANTHER" id="PTHR35147">
    <property type="entry name" value="CHEMORECEPTOR GLUTAMINE DEAMIDASE CHED-RELATED"/>
    <property type="match status" value="1"/>
</dbReference>